<dbReference type="Proteomes" id="UP000010472">
    <property type="component" value="Chromosome"/>
</dbReference>
<evidence type="ECO:0000259" key="6">
    <source>
        <dbReference type="PROSITE" id="PS51462"/>
    </source>
</evidence>
<dbReference type="PANTHER" id="PTHR43758:SF8">
    <property type="entry name" value="8-OXO-DGTP DIPHOSPHATASE YTKD-RELATED"/>
    <property type="match status" value="1"/>
</dbReference>
<dbReference type="CDD" id="cd18882">
    <property type="entry name" value="NUDIX_Hydrolase"/>
    <property type="match status" value="1"/>
</dbReference>
<evidence type="ECO:0000256" key="2">
    <source>
        <dbReference type="ARBA" id="ARBA00005582"/>
    </source>
</evidence>
<dbReference type="GO" id="GO:0005737">
    <property type="term" value="C:cytoplasm"/>
    <property type="evidence" value="ECO:0007669"/>
    <property type="project" value="TreeGrafter"/>
</dbReference>
<dbReference type="PANTHER" id="PTHR43758">
    <property type="entry name" value="7,8-DIHYDRO-8-OXOGUANINE TRIPHOSPHATASE"/>
    <property type="match status" value="1"/>
</dbReference>
<keyword evidence="5" id="KW-0460">Magnesium</keyword>
<name>K9VZH3_9CYAN</name>
<accession>K9VZH3</accession>
<evidence type="ECO:0000256" key="4">
    <source>
        <dbReference type="ARBA" id="ARBA00022801"/>
    </source>
</evidence>
<evidence type="ECO:0000313" key="8">
    <source>
        <dbReference type="Proteomes" id="UP000010472"/>
    </source>
</evidence>
<reference evidence="7 8" key="1">
    <citation type="submission" date="2012-06" db="EMBL/GenBank/DDBJ databases">
        <title>Finished chromosome of genome of Crinalium epipsammum PCC 9333.</title>
        <authorList>
            <consortium name="US DOE Joint Genome Institute"/>
            <person name="Gugger M."/>
            <person name="Coursin T."/>
            <person name="Rippka R."/>
            <person name="Tandeau De Marsac N."/>
            <person name="Huntemann M."/>
            <person name="Wei C.-L."/>
            <person name="Han J."/>
            <person name="Detter J.C."/>
            <person name="Han C."/>
            <person name="Tapia R."/>
            <person name="Davenport K."/>
            <person name="Daligault H."/>
            <person name="Erkkila T."/>
            <person name="Gu W."/>
            <person name="Munk A.C.C."/>
            <person name="Teshima H."/>
            <person name="Xu Y."/>
            <person name="Chain P."/>
            <person name="Chen A."/>
            <person name="Krypides N."/>
            <person name="Mavromatis K."/>
            <person name="Markowitz V."/>
            <person name="Szeto E."/>
            <person name="Ivanova N."/>
            <person name="Mikhailova N."/>
            <person name="Ovchinnikova G."/>
            <person name="Pagani I."/>
            <person name="Pati A."/>
            <person name="Goodwin L."/>
            <person name="Peters L."/>
            <person name="Pitluck S."/>
            <person name="Woyke T."/>
            <person name="Kerfeld C."/>
        </authorList>
    </citation>
    <scope>NUCLEOTIDE SEQUENCE [LARGE SCALE GENOMIC DNA]</scope>
    <source>
        <strain evidence="7 8">PCC 9333</strain>
    </source>
</reference>
<feature type="domain" description="Nudix hydrolase" evidence="6">
    <location>
        <begin position="9"/>
        <end position="135"/>
    </location>
</feature>
<dbReference type="InterPro" id="IPR015797">
    <property type="entry name" value="NUDIX_hydrolase-like_dom_sf"/>
</dbReference>
<evidence type="ECO:0000256" key="3">
    <source>
        <dbReference type="ARBA" id="ARBA00022723"/>
    </source>
</evidence>
<comment type="similarity">
    <text evidence="2">Belongs to the Nudix hydrolase family.</text>
</comment>
<proteinExistence type="inferred from homology"/>
<dbReference type="GO" id="GO:0016818">
    <property type="term" value="F:hydrolase activity, acting on acid anhydrides, in phosphorus-containing anhydrides"/>
    <property type="evidence" value="ECO:0007669"/>
    <property type="project" value="TreeGrafter"/>
</dbReference>
<evidence type="ECO:0000313" key="7">
    <source>
        <dbReference type="EMBL" id="AFZ12944.1"/>
    </source>
</evidence>
<comment type="cofactor">
    <cofactor evidence="1">
        <name>Mg(2+)</name>
        <dbReference type="ChEBI" id="CHEBI:18420"/>
    </cofactor>
</comment>
<keyword evidence="8" id="KW-1185">Reference proteome</keyword>
<dbReference type="OrthoDB" id="161692at2"/>
<dbReference type="AlphaFoldDB" id="K9VZH3"/>
<dbReference type="eggNOG" id="COG1051">
    <property type="taxonomic scope" value="Bacteria"/>
</dbReference>
<dbReference type="KEGG" id="cep:Cri9333_2066"/>
<dbReference type="PRINTS" id="PR00502">
    <property type="entry name" value="NUDIXFAMILY"/>
</dbReference>
<dbReference type="EMBL" id="CP003620">
    <property type="protein sequence ID" value="AFZ12944.1"/>
    <property type="molecule type" value="Genomic_DNA"/>
</dbReference>
<dbReference type="Gene3D" id="3.90.79.10">
    <property type="entry name" value="Nucleoside Triphosphate Pyrophosphohydrolase"/>
    <property type="match status" value="1"/>
</dbReference>
<dbReference type="RefSeq" id="WP_015203060.1">
    <property type="nucleotide sequence ID" value="NC_019753.1"/>
</dbReference>
<dbReference type="InterPro" id="IPR000086">
    <property type="entry name" value="NUDIX_hydrolase_dom"/>
</dbReference>
<keyword evidence="3" id="KW-0479">Metal-binding</keyword>
<dbReference type="GO" id="GO:0046872">
    <property type="term" value="F:metal ion binding"/>
    <property type="evidence" value="ECO:0007669"/>
    <property type="project" value="UniProtKB-KW"/>
</dbReference>
<dbReference type="InterPro" id="IPR020476">
    <property type="entry name" value="Nudix_hydrolase"/>
</dbReference>
<dbReference type="PATRIC" id="fig|1173022.3.peg.2230"/>
<organism evidence="7 8">
    <name type="scientific">Crinalium epipsammum PCC 9333</name>
    <dbReference type="NCBI Taxonomy" id="1173022"/>
    <lineage>
        <taxon>Bacteria</taxon>
        <taxon>Bacillati</taxon>
        <taxon>Cyanobacteriota</taxon>
        <taxon>Cyanophyceae</taxon>
        <taxon>Gomontiellales</taxon>
        <taxon>Gomontiellaceae</taxon>
        <taxon>Crinalium</taxon>
    </lineage>
</organism>
<gene>
    <name evidence="7" type="ORF">Cri9333_2066</name>
</gene>
<evidence type="ECO:0000256" key="5">
    <source>
        <dbReference type="ARBA" id="ARBA00022842"/>
    </source>
</evidence>
<protein>
    <submittedName>
        <fullName evidence="7">NUDIX hydrolase</fullName>
    </submittedName>
</protein>
<dbReference type="PROSITE" id="PS51462">
    <property type="entry name" value="NUDIX"/>
    <property type="match status" value="1"/>
</dbReference>
<dbReference type="SUPFAM" id="SSF55811">
    <property type="entry name" value="Nudix"/>
    <property type="match status" value="1"/>
</dbReference>
<sequence length="147" mass="16729">MNNQAVEAEIKRAVSIAILHSDGKFLMQLRDDIPGIAYPGHWGFFGGHVEPGESPEEAMERELFEEISYIPPTITKFGEYEDSQVIRHVYHAPLIVDLQELVLQEGWDMGLLTLEDIRRGSCFSQKAGKEQPLGRPHQQILLDFIKK</sequence>
<dbReference type="Pfam" id="PF00293">
    <property type="entry name" value="NUDIX"/>
    <property type="match status" value="1"/>
</dbReference>
<dbReference type="HOGENOM" id="CLU_037162_21_1_3"/>
<dbReference type="STRING" id="1173022.Cri9333_2066"/>
<evidence type="ECO:0000256" key="1">
    <source>
        <dbReference type="ARBA" id="ARBA00001946"/>
    </source>
</evidence>
<keyword evidence="4 7" id="KW-0378">Hydrolase</keyword>